<feature type="transmembrane region" description="Helical" evidence="8">
    <location>
        <begin position="87"/>
        <end position="105"/>
    </location>
</feature>
<gene>
    <name evidence="9" type="ORF">H920_02681</name>
</gene>
<evidence type="ECO:0000256" key="6">
    <source>
        <dbReference type="ARBA" id="ARBA00023170"/>
    </source>
</evidence>
<evidence type="ECO:0000256" key="1">
    <source>
        <dbReference type="ARBA" id="ARBA00004141"/>
    </source>
</evidence>
<dbReference type="Gene3D" id="1.20.1070.10">
    <property type="entry name" value="Rhodopsin 7-helix transmembrane proteins"/>
    <property type="match status" value="1"/>
</dbReference>
<keyword evidence="6 9" id="KW-0675">Receptor</keyword>
<keyword evidence="2 8" id="KW-0812">Transmembrane</keyword>
<dbReference type="Pfam" id="PF13853">
    <property type="entry name" value="7tm_4"/>
    <property type="match status" value="1"/>
</dbReference>
<dbReference type="GO" id="GO:0004984">
    <property type="term" value="F:olfactory receptor activity"/>
    <property type="evidence" value="ECO:0007669"/>
    <property type="project" value="InterPro"/>
</dbReference>
<feature type="transmembrane region" description="Helical" evidence="8">
    <location>
        <begin position="57"/>
        <end position="75"/>
    </location>
</feature>
<evidence type="ECO:0000256" key="3">
    <source>
        <dbReference type="ARBA" id="ARBA00022989"/>
    </source>
</evidence>
<dbReference type="SUPFAM" id="SSF81321">
    <property type="entry name" value="Family A G protein-coupled receptor-like"/>
    <property type="match status" value="1"/>
</dbReference>
<sequence length="130" mass="14612">MPVLLQQSQVLDLPNLEKCTERSCERPCCLCTRSSTQAGMHSVETRKKAISTCTPQLAILLLFLISGVVAVFSPIAKMSSLKNLLTAMFYSMVPPLINPIIYCLRNREINAALQRMFKRYSQITVKGFLE</sequence>
<proteinExistence type="predicted"/>
<name>A0A091DZK5_FUKDA</name>
<keyword evidence="3 8" id="KW-1133">Transmembrane helix</keyword>
<keyword evidence="5 8" id="KW-0472">Membrane</keyword>
<dbReference type="EMBL" id="KN121623">
    <property type="protein sequence ID" value="KFO35903.1"/>
    <property type="molecule type" value="Genomic_DNA"/>
</dbReference>
<evidence type="ECO:0000313" key="9">
    <source>
        <dbReference type="EMBL" id="KFO35903.1"/>
    </source>
</evidence>
<dbReference type="AlphaFoldDB" id="A0A091DZK5"/>
<evidence type="ECO:0000256" key="4">
    <source>
        <dbReference type="ARBA" id="ARBA00023040"/>
    </source>
</evidence>
<evidence type="ECO:0000256" key="5">
    <source>
        <dbReference type="ARBA" id="ARBA00023136"/>
    </source>
</evidence>
<evidence type="ECO:0000256" key="7">
    <source>
        <dbReference type="ARBA" id="ARBA00023224"/>
    </source>
</evidence>
<dbReference type="GO" id="GO:0016020">
    <property type="term" value="C:membrane"/>
    <property type="evidence" value="ECO:0007669"/>
    <property type="project" value="UniProtKB-SubCell"/>
</dbReference>
<keyword evidence="4" id="KW-0297">G-protein coupled receptor</keyword>
<organism evidence="9 10">
    <name type="scientific">Fukomys damarensis</name>
    <name type="common">Damaraland mole rat</name>
    <name type="synonym">Cryptomys damarensis</name>
    <dbReference type="NCBI Taxonomy" id="885580"/>
    <lineage>
        <taxon>Eukaryota</taxon>
        <taxon>Metazoa</taxon>
        <taxon>Chordata</taxon>
        <taxon>Craniata</taxon>
        <taxon>Vertebrata</taxon>
        <taxon>Euteleostomi</taxon>
        <taxon>Mammalia</taxon>
        <taxon>Eutheria</taxon>
        <taxon>Euarchontoglires</taxon>
        <taxon>Glires</taxon>
        <taxon>Rodentia</taxon>
        <taxon>Hystricomorpha</taxon>
        <taxon>Bathyergidae</taxon>
        <taxon>Fukomys</taxon>
    </lineage>
</organism>
<keyword evidence="7" id="KW-0807">Transducer</keyword>
<reference evidence="9 10" key="1">
    <citation type="submission" date="2013-11" db="EMBL/GenBank/DDBJ databases">
        <title>The Damaraland mole rat (Fukomys damarensis) genome and evolution of African mole rats.</title>
        <authorList>
            <person name="Gladyshev V.N."/>
            <person name="Fang X."/>
        </authorList>
    </citation>
    <scope>NUCLEOTIDE SEQUENCE [LARGE SCALE GENOMIC DNA]</scope>
    <source>
        <tissue evidence="9">Liver</tissue>
    </source>
</reference>
<evidence type="ECO:0000256" key="2">
    <source>
        <dbReference type="ARBA" id="ARBA00022692"/>
    </source>
</evidence>
<dbReference type="PANTHER" id="PTHR48001">
    <property type="entry name" value="OLFACTORY RECEPTOR"/>
    <property type="match status" value="1"/>
</dbReference>
<accession>A0A091DZK5</accession>
<keyword evidence="10" id="KW-1185">Reference proteome</keyword>
<dbReference type="InterPro" id="IPR000725">
    <property type="entry name" value="Olfact_rcpt"/>
</dbReference>
<comment type="subcellular location">
    <subcellularLocation>
        <location evidence="1">Membrane</location>
        <topology evidence="1">Multi-pass membrane protein</topology>
    </subcellularLocation>
</comment>
<evidence type="ECO:0000313" key="10">
    <source>
        <dbReference type="Proteomes" id="UP000028990"/>
    </source>
</evidence>
<dbReference type="Proteomes" id="UP000028990">
    <property type="component" value="Unassembled WGS sequence"/>
</dbReference>
<evidence type="ECO:0000256" key="8">
    <source>
        <dbReference type="SAM" id="Phobius"/>
    </source>
</evidence>
<dbReference type="GO" id="GO:0004930">
    <property type="term" value="F:G protein-coupled receptor activity"/>
    <property type="evidence" value="ECO:0007669"/>
    <property type="project" value="UniProtKB-KW"/>
</dbReference>
<protein>
    <submittedName>
        <fullName evidence="9">Olfactory receptor 14I1</fullName>
    </submittedName>
</protein>